<gene>
    <name evidence="3" type="ORF">IXC47_16375</name>
</gene>
<accession>A0ABS0EWP2</accession>
<dbReference type="Gene3D" id="3.60.15.10">
    <property type="entry name" value="Ribonuclease Z/Hydroxyacylglutathione hydrolase-like"/>
    <property type="match status" value="1"/>
</dbReference>
<dbReference type="InterPro" id="IPR044528">
    <property type="entry name" value="POD-like_MBL-fold"/>
</dbReference>
<name>A0ABS0EWP2_9BURK</name>
<dbReference type="SUPFAM" id="SSF56281">
    <property type="entry name" value="Metallo-hydrolase/oxidoreductase"/>
    <property type="match status" value="1"/>
</dbReference>
<dbReference type="InterPro" id="IPR001279">
    <property type="entry name" value="Metallo-B-lactamas"/>
</dbReference>
<evidence type="ECO:0000313" key="4">
    <source>
        <dbReference type="Proteomes" id="UP000657372"/>
    </source>
</evidence>
<evidence type="ECO:0000259" key="2">
    <source>
        <dbReference type="SMART" id="SM00849"/>
    </source>
</evidence>
<proteinExistence type="predicted"/>
<dbReference type="InterPro" id="IPR036866">
    <property type="entry name" value="RibonucZ/Hydroxyglut_hydro"/>
</dbReference>
<dbReference type="CDD" id="cd07724">
    <property type="entry name" value="POD-like_MBL-fold"/>
    <property type="match status" value="1"/>
</dbReference>
<protein>
    <submittedName>
        <fullName evidence="3">MBL fold metallo-hydrolase</fullName>
    </submittedName>
</protein>
<dbReference type="Proteomes" id="UP000657372">
    <property type="component" value="Unassembled WGS sequence"/>
</dbReference>
<comment type="caution">
    <text evidence="3">The sequence shown here is derived from an EMBL/GenBank/DDBJ whole genome shotgun (WGS) entry which is preliminary data.</text>
</comment>
<keyword evidence="1" id="KW-0479">Metal-binding</keyword>
<evidence type="ECO:0000256" key="1">
    <source>
        <dbReference type="ARBA" id="ARBA00022723"/>
    </source>
</evidence>
<dbReference type="SMART" id="SM00849">
    <property type="entry name" value="Lactamase_B"/>
    <property type="match status" value="1"/>
</dbReference>
<organism evidence="3 4">
    <name type="scientific">Herminiimonas contaminans</name>
    <dbReference type="NCBI Taxonomy" id="1111140"/>
    <lineage>
        <taxon>Bacteria</taxon>
        <taxon>Pseudomonadati</taxon>
        <taxon>Pseudomonadota</taxon>
        <taxon>Betaproteobacteria</taxon>
        <taxon>Burkholderiales</taxon>
        <taxon>Oxalobacteraceae</taxon>
        <taxon>Herminiimonas</taxon>
    </lineage>
</organism>
<sequence length="287" mass="31775">MAYEVKSFFDPVSSTFSYVLHSGHGSVCAVLDSVLDFDIKWGRTSTKSADEIIEFVKENSLEVEWLLETHAHADHISAARYLKSKLGGKIAVGSGIREVQKTFGEIYNLEEAGKDRFGYFDHLFEADEAFVIGNIKVSAWHVPGHTPADTAYVIDGKAVFVGDTLFMPDVGTARCDFPGGNAEILYRSIRRILAMPPSTYLYVCHDYPPNGREPAYITNVDDQNNNNLHIRAGISKNAFVALRDARDIILSPPVLMLPAVQINIRAGELPTAESNGVRYLRIPLDVL</sequence>
<keyword evidence="4" id="KW-1185">Reference proteome</keyword>
<dbReference type="Pfam" id="PF00753">
    <property type="entry name" value="Lactamase_B"/>
    <property type="match status" value="1"/>
</dbReference>
<dbReference type="PANTHER" id="PTHR43084:SF1">
    <property type="entry name" value="PERSULFIDE DIOXYGENASE ETHE1, MITOCHONDRIAL"/>
    <property type="match status" value="1"/>
</dbReference>
<dbReference type="PANTHER" id="PTHR43084">
    <property type="entry name" value="PERSULFIDE DIOXYGENASE ETHE1"/>
    <property type="match status" value="1"/>
</dbReference>
<dbReference type="InterPro" id="IPR051682">
    <property type="entry name" value="Mito_Persulfide_Diox"/>
</dbReference>
<evidence type="ECO:0000313" key="3">
    <source>
        <dbReference type="EMBL" id="MBF8179259.1"/>
    </source>
</evidence>
<dbReference type="EMBL" id="JADOEL010000017">
    <property type="protein sequence ID" value="MBF8179259.1"/>
    <property type="molecule type" value="Genomic_DNA"/>
</dbReference>
<dbReference type="RefSeq" id="WP_195876353.1">
    <property type="nucleotide sequence ID" value="NZ_JADOEL010000017.1"/>
</dbReference>
<feature type="domain" description="Metallo-beta-lactamase" evidence="2">
    <location>
        <begin position="14"/>
        <end position="205"/>
    </location>
</feature>
<reference evidence="3 4" key="1">
    <citation type="submission" date="2020-11" db="EMBL/GenBank/DDBJ databases">
        <title>WGS of Herminiimonas contaminans strain Marseille-Q4544 isolated from planarians Schmidtea mediterranea.</title>
        <authorList>
            <person name="Kangale L."/>
        </authorList>
    </citation>
    <scope>NUCLEOTIDE SEQUENCE [LARGE SCALE GENOMIC DNA]</scope>
    <source>
        <strain evidence="3 4">Marseille-Q4544</strain>
    </source>
</reference>